<dbReference type="AlphaFoldDB" id="A0A6B0GTW0"/>
<dbReference type="OrthoDB" id="56189at2157"/>
<dbReference type="GO" id="GO:0051301">
    <property type="term" value="P:cell division"/>
    <property type="evidence" value="ECO:0007669"/>
    <property type="project" value="UniProtKB-KW"/>
</dbReference>
<accession>A0A6B0GTW0</accession>
<dbReference type="InterPro" id="IPR038594">
    <property type="entry name" value="SepF-like_sf"/>
</dbReference>
<dbReference type="PIRSF" id="PIRSF019313">
    <property type="entry name" value="UCP019313"/>
    <property type="match status" value="1"/>
</dbReference>
<dbReference type="InterPro" id="IPR012426">
    <property type="entry name" value="SepF_arc"/>
</dbReference>
<evidence type="ECO:0000313" key="2">
    <source>
        <dbReference type="Proteomes" id="UP000451471"/>
    </source>
</evidence>
<dbReference type="InterPro" id="IPR007561">
    <property type="entry name" value="Cell_div_SepF/SepF-rel"/>
</dbReference>
<keyword evidence="2" id="KW-1185">Reference proteome</keyword>
<dbReference type="EMBL" id="WSZK01000023">
    <property type="protein sequence ID" value="MWG35565.1"/>
    <property type="molecule type" value="Genomic_DNA"/>
</dbReference>
<gene>
    <name evidence="1" type="primary">sepF</name>
    <name evidence="1" type="ORF">GQS65_13895</name>
</gene>
<dbReference type="RefSeq" id="WP_158205229.1">
    <property type="nucleotide sequence ID" value="NZ_WSZK01000023.1"/>
</dbReference>
<dbReference type="Proteomes" id="UP000451471">
    <property type="component" value="Unassembled WGS sequence"/>
</dbReference>
<proteinExistence type="predicted"/>
<keyword evidence="1" id="KW-0132">Cell division</keyword>
<dbReference type="Gene3D" id="3.30.110.150">
    <property type="entry name" value="SepF-like protein"/>
    <property type="match status" value="1"/>
</dbReference>
<name>A0A6B0GTW0_9EURY</name>
<protein>
    <submittedName>
        <fullName evidence="1">Cell division protein SepF</fullName>
    </submittedName>
</protein>
<organism evidence="1 2">
    <name type="scientific">Halomarina oriensis</name>
    <dbReference type="NCBI Taxonomy" id="671145"/>
    <lineage>
        <taxon>Archaea</taxon>
        <taxon>Methanobacteriati</taxon>
        <taxon>Methanobacteriota</taxon>
        <taxon>Stenosarchaea group</taxon>
        <taxon>Halobacteria</taxon>
        <taxon>Halobacteriales</taxon>
        <taxon>Natronomonadaceae</taxon>
        <taxon>Halomarina</taxon>
    </lineage>
</organism>
<comment type="caution">
    <text evidence="1">The sequence shown here is derived from an EMBL/GenBank/DDBJ whole genome shotgun (WGS) entry which is preliminary data.</text>
</comment>
<evidence type="ECO:0000313" key="1">
    <source>
        <dbReference type="EMBL" id="MWG35565.1"/>
    </source>
</evidence>
<reference evidence="1 2" key="1">
    <citation type="submission" date="2019-12" db="EMBL/GenBank/DDBJ databases">
        <title>Halocatena pleomorpha gen. nov. sp. nov., an extremely halophilic archaeon of family Halobacteriaceae isolated from saltpan soil.</title>
        <authorList>
            <person name="Pal Y."/>
            <person name="Verma A."/>
            <person name="Krishnamurthi S."/>
            <person name="Kumar P."/>
        </authorList>
    </citation>
    <scope>NUCLEOTIDE SEQUENCE [LARGE SCALE GENOMIC DNA]</scope>
    <source>
        <strain evidence="1 2">JCM 16495</strain>
    </source>
</reference>
<sequence length="118" mass="12974">MGLMDKLIGGRGTRSTDEYVELDVDDFETESAASATSIHIAKIGDKQDIIAIKDAVYDGDIVVADITRHTTSDRTMEHISDELKQVAREVGGDIVQKDDDQLIITPTGVKISREKLTR</sequence>
<keyword evidence="1" id="KW-0131">Cell cycle</keyword>
<dbReference type="Pfam" id="PF04472">
    <property type="entry name" value="SepF"/>
    <property type="match status" value="1"/>
</dbReference>